<dbReference type="GO" id="GO:0016791">
    <property type="term" value="F:phosphatase activity"/>
    <property type="evidence" value="ECO:0007669"/>
    <property type="project" value="TreeGrafter"/>
</dbReference>
<organism evidence="2 3">
    <name type="scientific">Diploscapter pachys</name>
    <dbReference type="NCBI Taxonomy" id="2018661"/>
    <lineage>
        <taxon>Eukaryota</taxon>
        <taxon>Metazoa</taxon>
        <taxon>Ecdysozoa</taxon>
        <taxon>Nematoda</taxon>
        <taxon>Chromadorea</taxon>
        <taxon>Rhabditida</taxon>
        <taxon>Rhabditina</taxon>
        <taxon>Rhabditomorpha</taxon>
        <taxon>Rhabditoidea</taxon>
        <taxon>Rhabditidae</taxon>
        <taxon>Diploscapter</taxon>
    </lineage>
</organism>
<dbReference type="GO" id="GO:0008803">
    <property type="term" value="F:bis(5'-nucleosyl)-tetraphosphatase (symmetrical) activity"/>
    <property type="evidence" value="ECO:0007669"/>
    <property type="project" value="TreeGrafter"/>
</dbReference>
<dbReference type="InterPro" id="IPR004843">
    <property type="entry name" value="Calcineurin-like_PHP"/>
</dbReference>
<keyword evidence="3" id="KW-1185">Reference proteome</keyword>
<dbReference type="InterPro" id="IPR050126">
    <property type="entry name" value="Ap4A_hydrolase"/>
</dbReference>
<dbReference type="InterPro" id="IPR006186">
    <property type="entry name" value="Ser/Thr-sp_prot-phosphatase"/>
</dbReference>
<evidence type="ECO:0000313" key="2">
    <source>
        <dbReference type="EMBL" id="PAV69478.1"/>
    </source>
</evidence>
<feature type="domain" description="Serine/threonine specific protein phosphatases" evidence="1">
    <location>
        <begin position="90"/>
        <end position="95"/>
    </location>
</feature>
<reference evidence="2 3" key="1">
    <citation type="journal article" date="2017" name="Curr. Biol.">
        <title>Genome architecture and evolution of a unichromosomal asexual nematode.</title>
        <authorList>
            <person name="Fradin H."/>
            <person name="Zegar C."/>
            <person name="Gutwein M."/>
            <person name="Lucas J."/>
            <person name="Kovtun M."/>
            <person name="Corcoran D."/>
            <person name="Baugh L.R."/>
            <person name="Kiontke K."/>
            <person name="Gunsalus K."/>
            <person name="Fitch D.H."/>
            <person name="Piano F."/>
        </authorList>
    </citation>
    <scope>NUCLEOTIDE SEQUENCE [LARGE SCALE GENOMIC DNA]</scope>
    <source>
        <strain evidence="2">PF1309</strain>
    </source>
</reference>
<proteinExistence type="predicted"/>
<dbReference type="PROSITE" id="PS00125">
    <property type="entry name" value="SER_THR_PHOSPHATASE"/>
    <property type="match status" value="1"/>
</dbReference>
<evidence type="ECO:0000259" key="1">
    <source>
        <dbReference type="PROSITE" id="PS00125"/>
    </source>
</evidence>
<dbReference type="GO" id="GO:0005737">
    <property type="term" value="C:cytoplasm"/>
    <property type="evidence" value="ECO:0007669"/>
    <property type="project" value="TreeGrafter"/>
</dbReference>
<accession>A0A2A2K6B8</accession>
<dbReference type="SUPFAM" id="SSF56300">
    <property type="entry name" value="Metallo-dependent phosphatases"/>
    <property type="match status" value="1"/>
</dbReference>
<evidence type="ECO:0000313" key="3">
    <source>
        <dbReference type="Proteomes" id="UP000218231"/>
    </source>
</evidence>
<gene>
    <name evidence="2" type="ORF">WR25_25700</name>
</gene>
<dbReference type="Gene3D" id="3.60.21.10">
    <property type="match status" value="1"/>
</dbReference>
<name>A0A2A2K6B8_9BILA</name>
<dbReference type="STRING" id="2018661.A0A2A2K6B8"/>
<protein>
    <recommendedName>
        <fullName evidence="1">Serine/threonine specific protein phosphatases domain-containing protein</fullName>
    </recommendedName>
</protein>
<dbReference type="Proteomes" id="UP000218231">
    <property type="component" value="Unassembled WGS sequence"/>
</dbReference>
<dbReference type="EMBL" id="LIAE01009501">
    <property type="protein sequence ID" value="PAV69478.1"/>
    <property type="molecule type" value="Genomic_DNA"/>
</dbReference>
<sequence length="340" mass="37253">MSNTPSTAFTPAPEQPVPAPTVLRLPANLNGRDFVVGDVHGHFEILGALLEKVGFNPEVDRVLCTGDLVDRGPYSDAVIDWLAQSWLFSVRGNHEQMVLDHFAGTGDAPRHSRNGGDWFYRLPDARQRLIHQAIQRMPVALEIALPGGQRIGVIHAESPYWEENMSWDDAMALLETPQQQGHDHALKQAVYARGRINGMQDKPVAGVKTLYVGHSTVAAVSRLGNVVYVDTGCSFADGHLTAVELPVDDSAFRHVPADRTSQHVPYLIVIIFTQGSQQARQESLERVPGQVVLIGRQDHRMQGVCHVVADQQFFVQFLAVAQSGEFNGDVTAGIIGRAHA</sequence>
<dbReference type="OrthoDB" id="10267127at2759"/>
<dbReference type="GO" id="GO:0110154">
    <property type="term" value="P:RNA decapping"/>
    <property type="evidence" value="ECO:0007669"/>
    <property type="project" value="TreeGrafter"/>
</dbReference>
<comment type="caution">
    <text evidence="2">The sequence shown here is derived from an EMBL/GenBank/DDBJ whole genome shotgun (WGS) entry which is preliminary data.</text>
</comment>
<dbReference type="PANTHER" id="PTHR42850">
    <property type="entry name" value="METALLOPHOSPHOESTERASE"/>
    <property type="match status" value="1"/>
</dbReference>
<dbReference type="Pfam" id="PF00149">
    <property type="entry name" value="Metallophos"/>
    <property type="match status" value="1"/>
</dbReference>
<dbReference type="PANTHER" id="PTHR42850:SF11">
    <property type="entry name" value="BIS(5'-NUCLEOSYL)-TETRAPHOSPHATASE [SYMMETRICAL]"/>
    <property type="match status" value="1"/>
</dbReference>
<dbReference type="InterPro" id="IPR029052">
    <property type="entry name" value="Metallo-depent_PP-like"/>
</dbReference>
<dbReference type="AlphaFoldDB" id="A0A2A2K6B8"/>